<sequence>MMGLVWDFVIYLSMNFPKYIPLRRAMEEEQQPAKTSTGLLCGTFVAVQISTKTYQPAATVYFESKSDYGDVAWLEAEDVKGVKVVDGVETTKRVYFAL</sequence>
<proteinExistence type="predicted"/>
<dbReference type="AlphaFoldDB" id="F0WT62"/>
<gene>
    <name evidence="1" type="primary">AlNc14C245G9546</name>
    <name evidence="1" type="ORF">ALNC14_106930</name>
</gene>
<reference evidence="1" key="2">
    <citation type="submission" date="2011-02" db="EMBL/GenBank/DDBJ databases">
        <authorList>
            <person name="MacLean D."/>
        </authorList>
    </citation>
    <scope>NUCLEOTIDE SEQUENCE</scope>
</reference>
<protein>
    <submittedName>
        <fullName evidence="1">AlNc14C245G9546 protein</fullName>
    </submittedName>
</protein>
<dbReference type="EMBL" id="FR824290">
    <property type="protein sequence ID" value="CCA24549.1"/>
    <property type="molecule type" value="Genomic_DNA"/>
</dbReference>
<accession>F0WT62</accession>
<reference evidence="1" key="1">
    <citation type="journal article" date="2011" name="PLoS Biol.">
        <title>Gene gain and loss during evolution of obligate parasitism in the white rust pathogen of Arabidopsis thaliana.</title>
        <authorList>
            <person name="Kemen E."/>
            <person name="Gardiner A."/>
            <person name="Schultz-Larsen T."/>
            <person name="Kemen A.C."/>
            <person name="Balmuth A.L."/>
            <person name="Robert-Seilaniantz A."/>
            <person name="Bailey K."/>
            <person name="Holub E."/>
            <person name="Studholme D.J."/>
            <person name="Maclean D."/>
            <person name="Jones J.D."/>
        </authorList>
    </citation>
    <scope>NUCLEOTIDE SEQUENCE</scope>
</reference>
<name>F0WT62_9STRA</name>
<evidence type="ECO:0000313" key="1">
    <source>
        <dbReference type="EMBL" id="CCA24549.1"/>
    </source>
</evidence>
<organism evidence="1">
    <name type="scientific">Albugo laibachii Nc14</name>
    <dbReference type="NCBI Taxonomy" id="890382"/>
    <lineage>
        <taxon>Eukaryota</taxon>
        <taxon>Sar</taxon>
        <taxon>Stramenopiles</taxon>
        <taxon>Oomycota</taxon>
        <taxon>Peronosporomycetes</taxon>
        <taxon>Albuginales</taxon>
        <taxon>Albuginaceae</taxon>
        <taxon>Albugo</taxon>
    </lineage>
</organism>
<dbReference type="HOGENOM" id="CLU_2337909_0_0_1"/>